<proteinExistence type="predicted"/>
<evidence type="ECO:0000313" key="1">
    <source>
        <dbReference type="EMBL" id="RHC54636.1"/>
    </source>
</evidence>
<dbReference type="AlphaFoldDB" id="A0A414ASY1"/>
<dbReference type="EMBL" id="QSHZ01000020">
    <property type="protein sequence ID" value="RHC54636.1"/>
    <property type="molecule type" value="Genomic_DNA"/>
</dbReference>
<sequence length="66" mass="7870">MRTLIIISDNTSRRVYKLDDTDSNNILELAMVYGRGESGEVIFLEDDDHEIAKCYWDCQYRKYRKC</sequence>
<dbReference type="RefSeq" id="WP_119205376.1">
    <property type="nucleotide sequence ID" value="NZ_JBCOSV010000048.1"/>
</dbReference>
<organism evidence="1 2">
    <name type="scientific">Enterocloster bolteae</name>
    <dbReference type="NCBI Taxonomy" id="208479"/>
    <lineage>
        <taxon>Bacteria</taxon>
        <taxon>Bacillati</taxon>
        <taxon>Bacillota</taxon>
        <taxon>Clostridia</taxon>
        <taxon>Lachnospirales</taxon>
        <taxon>Lachnospiraceae</taxon>
        <taxon>Enterocloster</taxon>
    </lineage>
</organism>
<dbReference type="Proteomes" id="UP000283975">
    <property type="component" value="Unassembled WGS sequence"/>
</dbReference>
<accession>A0A414ASY1</accession>
<name>A0A414ASY1_9FIRM</name>
<evidence type="ECO:0000313" key="2">
    <source>
        <dbReference type="Proteomes" id="UP000283975"/>
    </source>
</evidence>
<protein>
    <submittedName>
        <fullName evidence="1">Uncharacterized protein</fullName>
    </submittedName>
</protein>
<reference evidence="1 2" key="1">
    <citation type="submission" date="2018-08" db="EMBL/GenBank/DDBJ databases">
        <title>A genome reference for cultivated species of the human gut microbiota.</title>
        <authorList>
            <person name="Zou Y."/>
            <person name="Xue W."/>
            <person name="Luo G."/>
        </authorList>
    </citation>
    <scope>NUCLEOTIDE SEQUENCE [LARGE SCALE GENOMIC DNA]</scope>
    <source>
        <strain evidence="1 2">AM35-14</strain>
    </source>
</reference>
<comment type="caution">
    <text evidence="1">The sequence shown here is derived from an EMBL/GenBank/DDBJ whole genome shotgun (WGS) entry which is preliminary data.</text>
</comment>
<gene>
    <name evidence="1" type="ORF">DW839_18225</name>
</gene>